<keyword evidence="1" id="KW-0677">Repeat</keyword>
<keyword evidence="6" id="KW-1185">Reference proteome</keyword>
<dbReference type="InterPro" id="IPR056884">
    <property type="entry name" value="NPHP3-like_N"/>
</dbReference>
<feature type="repeat" description="ANK" evidence="2">
    <location>
        <begin position="876"/>
        <end position="898"/>
    </location>
</feature>
<dbReference type="Pfam" id="PF24883">
    <property type="entry name" value="NPHP3_N"/>
    <property type="match status" value="1"/>
</dbReference>
<dbReference type="EMBL" id="KN848065">
    <property type="protein sequence ID" value="KIY01474.1"/>
    <property type="molecule type" value="Genomic_DNA"/>
</dbReference>
<dbReference type="AlphaFoldDB" id="A0A0D2KXD1"/>
<proteinExistence type="predicted"/>
<gene>
    <name evidence="5" type="ORF">Z520_03026</name>
</gene>
<dbReference type="InterPro" id="IPR002110">
    <property type="entry name" value="Ankyrin_rpt"/>
</dbReference>
<dbReference type="STRING" id="1442371.A0A0D2KXD1"/>
<dbReference type="Gene3D" id="3.40.50.300">
    <property type="entry name" value="P-loop containing nucleotide triphosphate hydrolases"/>
    <property type="match status" value="1"/>
</dbReference>
<dbReference type="InterPro" id="IPR036770">
    <property type="entry name" value="Ankyrin_rpt-contain_sf"/>
</dbReference>
<sequence>MSFGFSVGDFVAVAELVESTRKRFIGAPAEYNALANETRTLQIVVTDIKIQVEDDELADSIKDDLRSANNNCESVLKDLNAVIDAHTELAPVAAGSRKKPQQIWKRFRWDPKKADQLRSRLVSSIQLLDAVRQSLYSTQQRDIAQDLKKLTVTNDNDELRRIADWLAPATYSEHQHDYFTRVQPGTGQWVLADPLFCNWLNSKGPSTLLLPGIPGAGKTFVASIIINELQAHVSRDDTTGLVFFYNSFRRTAAQSCRHILSSMVRQLYLQQPHKDDTVRSLYEEHTKRQPATVPSLEELSATLEKLLSGFSVVVFVIDALDECKGPEESNDRPWRYIPTFLFRLQEKLKSQVAIKVLATSRPDLEIDGIFPKDGRLTIHARNDDLGKFCDSLLPNIRCVAQKTHLHPKIKEAICESAGGMFLLAKLHCDTLAAKTKPKDVLQALETFGRGGDALDRAYQDTFQRIQRQPKEQNELAKKVLVCVTYSAEPLTLDAVRHALAVDQETKELDPEYDLDNPDDVVSSCAGLVTIDSESKIVRLVHYTTQSFLESLGNQLMSDPHDFLASCCLNHLHLDLFAEVSIGQDHRYKDFPFFGYSARYWNWHISAGSGSISLKERAFSFLDDNARITNALHFLNDNASITNTLHFLDLSWENPVHDSCALHFLARSGLNDWITDYIDRGRPTDGEENDKVSYLVSKESATEYNHPLTENATPWIMLLTSWRDSKKRTPLWYAIRWKHASTAKLLIDLNNEILNDVDDLGWTPLMLALQYESEAAALRILQEPGMISWYQYRDWIGHTYLHGAAQNGLEAVVDRLLELVSAFDTSEARSVGISYTTSQDRYRCTPLLNAAGGGHLGTVKKLLAYSGGRELNFSDEDGRTPLHSAAGDGHLEVVQYLMSQDGIQPGCRDFDGWSALHFAASGGRVPVLEYLLGTGFFSADSTDFRGETALLLAAWKNNIEAVSYLTSRGDVDVNWTDEDGINALMLAADGVYVDVIAHLAPLVSDVNTTNKHGTTALHQLCGGSPWRYEESGRNFQAGFDSLVRNGASLDIKTNECLTPYEVLCGRLRDPCLEKGDLEILQRAKSIMEQYISATTGD</sequence>
<dbReference type="PANTHER" id="PTHR10039">
    <property type="entry name" value="AMELOGENIN"/>
    <property type="match status" value="1"/>
</dbReference>
<dbReference type="OrthoDB" id="195446at2759"/>
<dbReference type="PROSITE" id="PS50088">
    <property type="entry name" value="ANK_REPEAT"/>
    <property type="match status" value="2"/>
</dbReference>
<evidence type="ECO:0000256" key="1">
    <source>
        <dbReference type="ARBA" id="ARBA00022737"/>
    </source>
</evidence>
<feature type="domain" description="GPI inositol-deacylase winged helix" evidence="3">
    <location>
        <begin position="472"/>
        <end position="550"/>
    </location>
</feature>
<accession>A0A0D2KXD1</accession>
<evidence type="ECO:0000313" key="6">
    <source>
        <dbReference type="Proteomes" id="UP000053411"/>
    </source>
</evidence>
<feature type="repeat" description="ANK" evidence="2">
    <location>
        <begin position="910"/>
        <end position="934"/>
    </location>
</feature>
<dbReference type="Pfam" id="PF12796">
    <property type="entry name" value="Ank_2"/>
    <property type="match status" value="2"/>
</dbReference>
<dbReference type="GeneID" id="27708772"/>
<dbReference type="Gene3D" id="1.25.40.20">
    <property type="entry name" value="Ankyrin repeat-containing domain"/>
    <property type="match status" value="2"/>
</dbReference>
<evidence type="ECO:0000256" key="2">
    <source>
        <dbReference type="PROSITE-ProRule" id="PRU00023"/>
    </source>
</evidence>
<dbReference type="RefSeq" id="XP_016635596.1">
    <property type="nucleotide sequence ID" value="XM_016773539.1"/>
</dbReference>
<reference evidence="5 6" key="1">
    <citation type="submission" date="2015-01" db="EMBL/GenBank/DDBJ databases">
        <title>The Genome Sequence of Fonsecaea multimorphosa CBS 102226.</title>
        <authorList>
            <consortium name="The Broad Institute Genomics Platform"/>
            <person name="Cuomo C."/>
            <person name="de Hoog S."/>
            <person name="Gorbushina A."/>
            <person name="Stielow B."/>
            <person name="Teixiera M."/>
            <person name="Abouelleil A."/>
            <person name="Chapman S.B."/>
            <person name="Priest M."/>
            <person name="Young S.K."/>
            <person name="Wortman J."/>
            <person name="Nusbaum C."/>
            <person name="Birren B."/>
        </authorList>
    </citation>
    <scope>NUCLEOTIDE SEQUENCE [LARGE SCALE GENOMIC DNA]</scope>
    <source>
        <strain evidence="5 6">CBS 102226</strain>
    </source>
</reference>
<dbReference type="SUPFAM" id="SSF48403">
    <property type="entry name" value="Ankyrin repeat"/>
    <property type="match status" value="1"/>
</dbReference>
<dbReference type="InterPro" id="IPR027417">
    <property type="entry name" value="P-loop_NTPase"/>
</dbReference>
<feature type="domain" description="Nephrocystin 3-like N-terminal" evidence="4">
    <location>
        <begin position="185"/>
        <end position="361"/>
    </location>
</feature>
<protein>
    <submittedName>
        <fullName evidence="5">Uncharacterized protein</fullName>
    </submittedName>
</protein>
<name>A0A0D2KXD1_9EURO</name>
<organism evidence="5 6">
    <name type="scientific">Fonsecaea multimorphosa CBS 102226</name>
    <dbReference type="NCBI Taxonomy" id="1442371"/>
    <lineage>
        <taxon>Eukaryota</taxon>
        <taxon>Fungi</taxon>
        <taxon>Dikarya</taxon>
        <taxon>Ascomycota</taxon>
        <taxon>Pezizomycotina</taxon>
        <taxon>Eurotiomycetes</taxon>
        <taxon>Chaetothyriomycetidae</taxon>
        <taxon>Chaetothyriales</taxon>
        <taxon>Herpotrichiellaceae</taxon>
        <taxon>Fonsecaea</taxon>
    </lineage>
</organism>
<evidence type="ECO:0000313" key="5">
    <source>
        <dbReference type="EMBL" id="KIY01474.1"/>
    </source>
</evidence>
<dbReference type="Proteomes" id="UP000053411">
    <property type="component" value="Unassembled WGS sequence"/>
</dbReference>
<dbReference type="PROSITE" id="PS50297">
    <property type="entry name" value="ANK_REP_REGION"/>
    <property type="match status" value="2"/>
</dbReference>
<dbReference type="Pfam" id="PF00023">
    <property type="entry name" value="Ank"/>
    <property type="match status" value="2"/>
</dbReference>
<dbReference type="InterPro" id="IPR054471">
    <property type="entry name" value="GPIID_WHD"/>
</dbReference>
<keyword evidence="2" id="KW-0040">ANK repeat</keyword>
<dbReference type="SUPFAM" id="SSF52540">
    <property type="entry name" value="P-loop containing nucleoside triphosphate hydrolases"/>
    <property type="match status" value="1"/>
</dbReference>
<dbReference type="SMART" id="SM00248">
    <property type="entry name" value="ANK"/>
    <property type="match status" value="8"/>
</dbReference>
<dbReference type="PANTHER" id="PTHR10039:SF15">
    <property type="entry name" value="NACHT DOMAIN-CONTAINING PROTEIN"/>
    <property type="match status" value="1"/>
</dbReference>
<dbReference type="Pfam" id="PF22939">
    <property type="entry name" value="WHD_GPIID"/>
    <property type="match status" value="1"/>
</dbReference>
<dbReference type="VEuPathDB" id="FungiDB:Z520_03026"/>
<evidence type="ECO:0000259" key="4">
    <source>
        <dbReference type="Pfam" id="PF24883"/>
    </source>
</evidence>
<evidence type="ECO:0000259" key="3">
    <source>
        <dbReference type="Pfam" id="PF22939"/>
    </source>
</evidence>